<keyword evidence="11" id="KW-1185">Reference proteome</keyword>
<dbReference type="AlphaFoldDB" id="C7N6C4"/>
<proteinExistence type="inferred from homology"/>
<dbReference type="EC" id="4.2.1.46" evidence="4 8"/>
<gene>
    <name evidence="10" type="ordered locus">Shel_14390</name>
</gene>
<dbReference type="PANTHER" id="PTHR43000">
    <property type="entry name" value="DTDP-D-GLUCOSE 4,6-DEHYDRATASE-RELATED"/>
    <property type="match status" value="1"/>
</dbReference>
<evidence type="ECO:0000259" key="9">
    <source>
        <dbReference type="Pfam" id="PF16363"/>
    </source>
</evidence>
<dbReference type="KEGG" id="shi:Shel_14390"/>
<name>C7N6C4_SLAHD</name>
<comment type="cofactor">
    <cofactor evidence="2 8">
        <name>NAD(+)</name>
        <dbReference type="ChEBI" id="CHEBI:57540"/>
    </cofactor>
</comment>
<dbReference type="RefSeq" id="WP_012798561.1">
    <property type="nucleotide sequence ID" value="NC_013165.1"/>
</dbReference>
<evidence type="ECO:0000256" key="1">
    <source>
        <dbReference type="ARBA" id="ARBA00001539"/>
    </source>
</evidence>
<dbReference type="EMBL" id="CP001684">
    <property type="protein sequence ID" value="ACV22459.1"/>
    <property type="molecule type" value="Genomic_DNA"/>
</dbReference>
<evidence type="ECO:0000256" key="3">
    <source>
        <dbReference type="ARBA" id="ARBA00008178"/>
    </source>
</evidence>
<evidence type="ECO:0000313" key="11">
    <source>
        <dbReference type="Proteomes" id="UP000002026"/>
    </source>
</evidence>
<accession>C7N6C4</accession>
<comment type="similarity">
    <text evidence="3 8">Belongs to the NAD(P)-dependent epimerase/dehydratase family. dTDP-glucose dehydratase subfamily.</text>
</comment>
<feature type="domain" description="NAD(P)-binding" evidence="9">
    <location>
        <begin position="6"/>
        <end position="326"/>
    </location>
</feature>
<protein>
    <recommendedName>
        <fullName evidence="5 8">dTDP-glucose 4,6-dehydratase</fullName>
        <ecNumber evidence="4 8">4.2.1.46</ecNumber>
    </recommendedName>
</protein>
<organism evidence="10 11">
    <name type="scientific">Slackia heliotrinireducens (strain ATCC 29202 / DSM 20476 / NCTC 11029 / RHS 1)</name>
    <name type="common">Peptococcus heliotrinreducens</name>
    <dbReference type="NCBI Taxonomy" id="471855"/>
    <lineage>
        <taxon>Bacteria</taxon>
        <taxon>Bacillati</taxon>
        <taxon>Actinomycetota</taxon>
        <taxon>Coriobacteriia</taxon>
        <taxon>Eggerthellales</taxon>
        <taxon>Eggerthellaceae</taxon>
        <taxon>Slackia</taxon>
    </lineage>
</organism>
<dbReference type="InterPro" id="IPR016040">
    <property type="entry name" value="NAD(P)-bd_dom"/>
</dbReference>
<dbReference type="HOGENOM" id="CLU_007383_1_14_11"/>
<evidence type="ECO:0000256" key="2">
    <source>
        <dbReference type="ARBA" id="ARBA00001911"/>
    </source>
</evidence>
<evidence type="ECO:0000256" key="8">
    <source>
        <dbReference type="RuleBase" id="RU004473"/>
    </source>
</evidence>
<evidence type="ECO:0000256" key="7">
    <source>
        <dbReference type="ARBA" id="ARBA00023239"/>
    </source>
</evidence>
<comment type="catalytic activity">
    <reaction evidence="1 8">
        <text>dTDP-alpha-D-glucose = dTDP-4-dehydro-6-deoxy-alpha-D-glucose + H2O</text>
        <dbReference type="Rhea" id="RHEA:17221"/>
        <dbReference type="ChEBI" id="CHEBI:15377"/>
        <dbReference type="ChEBI" id="CHEBI:57477"/>
        <dbReference type="ChEBI" id="CHEBI:57649"/>
        <dbReference type="EC" id="4.2.1.46"/>
    </reaction>
</comment>
<dbReference type="CDD" id="cd05246">
    <property type="entry name" value="dTDP_GD_SDR_e"/>
    <property type="match status" value="1"/>
</dbReference>
<reference evidence="10 11" key="1">
    <citation type="journal article" date="2009" name="Stand. Genomic Sci.">
        <title>Complete genome sequence of Slackia heliotrinireducens type strain (RHS 1).</title>
        <authorList>
            <person name="Pukall R."/>
            <person name="Lapidus A."/>
            <person name="Nolan M."/>
            <person name="Copeland A."/>
            <person name="Glavina Del Rio T."/>
            <person name="Lucas S."/>
            <person name="Chen F."/>
            <person name="Tice H."/>
            <person name="Cheng J.F."/>
            <person name="Chertkov O."/>
            <person name="Bruce D."/>
            <person name="Goodwin L."/>
            <person name="Kuske C."/>
            <person name="Brettin T."/>
            <person name="Detter J.C."/>
            <person name="Han C."/>
            <person name="Pitluck S."/>
            <person name="Pati A."/>
            <person name="Mavrommatis K."/>
            <person name="Ivanova N."/>
            <person name="Ovchinnikova G."/>
            <person name="Chen A."/>
            <person name="Palaniappan K."/>
            <person name="Schneider S."/>
            <person name="Rohde M."/>
            <person name="Chain P."/>
            <person name="D'haeseleer P."/>
            <person name="Goker M."/>
            <person name="Bristow J."/>
            <person name="Eisen J.A."/>
            <person name="Markowitz V."/>
            <person name="Kyrpides N.C."/>
            <person name="Klenk H.P."/>
            <person name="Hugenholtz P."/>
        </authorList>
    </citation>
    <scope>NUCLEOTIDE SEQUENCE [LARGE SCALE GENOMIC DNA]</scope>
    <source>
        <strain evidence="11">ATCC 29202 / DSM 20476 / NCTC 11029 / RHS 1</strain>
    </source>
</reference>
<evidence type="ECO:0000256" key="4">
    <source>
        <dbReference type="ARBA" id="ARBA00011990"/>
    </source>
</evidence>
<keyword evidence="7 8" id="KW-0456">Lyase</keyword>
<evidence type="ECO:0000256" key="6">
    <source>
        <dbReference type="ARBA" id="ARBA00023027"/>
    </source>
</evidence>
<dbReference type="eggNOG" id="COG1088">
    <property type="taxonomic scope" value="Bacteria"/>
</dbReference>
<dbReference type="Proteomes" id="UP000002026">
    <property type="component" value="Chromosome"/>
</dbReference>
<evidence type="ECO:0000313" key="10">
    <source>
        <dbReference type="EMBL" id="ACV22459.1"/>
    </source>
</evidence>
<dbReference type="InterPro" id="IPR036291">
    <property type="entry name" value="NAD(P)-bd_dom_sf"/>
</dbReference>
<evidence type="ECO:0000256" key="5">
    <source>
        <dbReference type="ARBA" id="ARBA00016977"/>
    </source>
</evidence>
<dbReference type="GO" id="GO:0008460">
    <property type="term" value="F:dTDP-glucose 4,6-dehydratase activity"/>
    <property type="evidence" value="ECO:0007669"/>
    <property type="project" value="UniProtKB-EC"/>
</dbReference>
<dbReference type="STRING" id="471855.Shel_14390"/>
<dbReference type="Pfam" id="PF16363">
    <property type="entry name" value="GDP_Man_Dehyd"/>
    <property type="match status" value="1"/>
</dbReference>
<keyword evidence="6" id="KW-0520">NAD</keyword>
<dbReference type="Gene3D" id="3.40.50.720">
    <property type="entry name" value="NAD(P)-binding Rossmann-like Domain"/>
    <property type="match status" value="1"/>
</dbReference>
<sequence length="356" mass="40966">MAKTYLVTGGAGFIGSNFVLYMLKKYDDIRIVNVDKLTYAGNLENLKSVEDDPRYAFRQVDICDREAVKAVFDEFDVDYVVNFAAESHVDRSIANPQAFVETNVDGTVNMLQCAKEAWLTGDDTYKDGVKYLQVSTDEVYGTLSLDRPDEFFVETRPLDPHSPYSASKASADFFVKAFGDTYKLPYNITRCSNNYGPYQFPEKLIPLMLNNCLQHRDLPVYGDGMQVRDWLYVEDHCKAIDMVINDGVLGEVYNVGGHNERSNIFIVETIIDYVKNNVDPEVGEQLIKHVTDRKGHDRRYGIDPEKIKRDLGWYPETKFEDGIKKTIAWYLDNQDWVANVVSGEYMNYYRNMYSER</sequence>
<dbReference type="GO" id="GO:0009225">
    <property type="term" value="P:nucleotide-sugar metabolic process"/>
    <property type="evidence" value="ECO:0007669"/>
    <property type="project" value="InterPro"/>
</dbReference>
<dbReference type="SUPFAM" id="SSF51735">
    <property type="entry name" value="NAD(P)-binding Rossmann-fold domains"/>
    <property type="match status" value="1"/>
</dbReference>
<dbReference type="NCBIfam" id="TIGR01181">
    <property type="entry name" value="dTDP_gluc_dehyt"/>
    <property type="match status" value="1"/>
</dbReference>
<dbReference type="InterPro" id="IPR005888">
    <property type="entry name" value="dTDP_Gluc_deHydtase"/>
</dbReference>
<dbReference type="Gene3D" id="3.90.25.10">
    <property type="entry name" value="UDP-galactose 4-epimerase, domain 1"/>
    <property type="match status" value="1"/>
</dbReference>